<reference evidence="14" key="1">
    <citation type="journal article" date="2019" name="Int. J. Syst. Evol. Microbiol.">
        <title>The Global Catalogue of Microorganisms (GCM) 10K type strain sequencing project: providing services to taxonomists for standard genome sequencing and annotation.</title>
        <authorList>
            <consortium name="The Broad Institute Genomics Platform"/>
            <consortium name="The Broad Institute Genome Sequencing Center for Infectious Disease"/>
            <person name="Wu L."/>
            <person name="Ma J."/>
        </authorList>
    </citation>
    <scope>NUCLEOTIDE SEQUENCE [LARGE SCALE GENOMIC DNA]</scope>
    <source>
        <strain evidence="14">KCTC 52274</strain>
    </source>
</reference>
<accession>A0ABW5LAR2</accession>
<keyword evidence="5" id="KW-0677">Repeat</keyword>
<dbReference type="Proteomes" id="UP001597319">
    <property type="component" value="Unassembled WGS sequence"/>
</dbReference>
<dbReference type="InterPro" id="IPR003598">
    <property type="entry name" value="Ig_sub2"/>
</dbReference>
<dbReference type="PANTHER" id="PTHR27000">
    <property type="entry name" value="LEUCINE-RICH REPEAT RECEPTOR-LIKE PROTEIN KINASE FAMILY PROTEIN-RELATED"/>
    <property type="match status" value="1"/>
</dbReference>
<evidence type="ECO:0000256" key="2">
    <source>
        <dbReference type="ARBA" id="ARBA00022614"/>
    </source>
</evidence>
<dbReference type="SMART" id="SM00365">
    <property type="entry name" value="LRR_SD22"/>
    <property type="match status" value="15"/>
</dbReference>
<keyword evidence="8" id="KW-1015">Disulfide bond</keyword>
<keyword evidence="4" id="KW-0732">Signal</keyword>
<feature type="domain" description="Ig-like" evidence="12">
    <location>
        <begin position="1804"/>
        <end position="1883"/>
    </location>
</feature>
<evidence type="ECO:0000256" key="5">
    <source>
        <dbReference type="ARBA" id="ARBA00022737"/>
    </source>
</evidence>
<dbReference type="PROSITE" id="PS50835">
    <property type="entry name" value="IG_LIKE"/>
    <property type="match status" value="3"/>
</dbReference>
<comment type="caution">
    <text evidence="13">The sequence shown here is derived from an EMBL/GenBank/DDBJ whole genome shotgun (WGS) entry which is preliminary data.</text>
</comment>
<feature type="domain" description="Ig-like" evidence="12">
    <location>
        <begin position="1008"/>
        <end position="1083"/>
    </location>
</feature>
<dbReference type="RefSeq" id="WP_378289978.1">
    <property type="nucleotide sequence ID" value="NZ_JBHULE010000008.1"/>
</dbReference>
<dbReference type="InterPro" id="IPR013210">
    <property type="entry name" value="LRR_N_plant-typ"/>
</dbReference>
<evidence type="ECO:0000313" key="14">
    <source>
        <dbReference type="Proteomes" id="UP001597319"/>
    </source>
</evidence>
<proteinExistence type="predicted"/>
<dbReference type="InterPro" id="IPR003599">
    <property type="entry name" value="Ig_sub"/>
</dbReference>
<dbReference type="Pfam" id="PF00560">
    <property type="entry name" value="LRR_1"/>
    <property type="match status" value="11"/>
</dbReference>
<dbReference type="Pfam" id="PF23598">
    <property type="entry name" value="LRR_14"/>
    <property type="match status" value="2"/>
</dbReference>
<evidence type="ECO:0000256" key="7">
    <source>
        <dbReference type="ARBA" id="ARBA00023136"/>
    </source>
</evidence>
<dbReference type="Gene3D" id="2.60.120.260">
    <property type="entry name" value="Galactose-binding domain-like"/>
    <property type="match status" value="1"/>
</dbReference>
<keyword evidence="2" id="KW-0433">Leucine-rich repeat</keyword>
<protein>
    <recommendedName>
        <fullName evidence="12">Ig-like domain-containing protein</fullName>
    </recommendedName>
</protein>
<dbReference type="InterPro" id="IPR013783">
    <property type="entry name" value="Ig-like_fold"/>
</dbReference>
<gene>
    <name evidence="13" type="ORF">ACFSR1_04275</name>
</gene>
<feature type="domain" description="Ig-like" evidence="12">
    <location>
        <begin position="2101"/>
        <end position="2185"/>
    </location>
</feature>
<dbReference type="Gene3D" id="2.60.40.10">
    <property type="entry name" value="Immunoglobulins"/>
    <property type="match status" value="5"/>
</dbReference>
<dbReference type="InterPro" id="IPR032675">
    <property type="entry name" value="LRR_dom_sf"/>
</dbReference>
<dbReference type="SUPFAM" id="SSF52058">
    <property type="entry name" value="L domain-like"/>
    <property type="match status" value="7"/>
</dbReference>
<dbReference type="SMART" id="SM00408">
    <property type="entry name" value="IGc2"/>
    <property type="match status" value="5"/>
</dbReference>
<dbReference type="InterPro" id="IPR003591">
    <property type="entry name" value="Leu-rich_rpt_typical-subtyp"/>
</dbReference>
<dbReference type="PANTHER" id="PTHR27000:SF775">
    <property type="entry name" value="PLANT INTRACELLULAR RAS-GROUP-RELATED LRR PROTEIN 3"/>
    <property type="match status" value="1"/>
</dbReference>
<dbReference type="SMART" id="SM00369">
    <property type="entry name" value="LRR_TYP"/>
    <property type="match status" value="29"/>
</dbReference>
<evidence type="ECO:0000313" key="13">
    <source>
        <dbReference type="EMBL" id="MFD2561875.1"/>
    </source>
</evidence>
<evidence type="ECO:0000256" key="1">
    <source>
        <dbReference type="ARBA" id="ARBA00004236"/>
    </source>
</evidence>
<comment type="subcellular location">
    <subcellularLocation>
        <location evidence="1">Cell membrane</location>
    </subcellularLocation>
    <subcellularLocation>
        <location evidence="11">Endomembrane system</location>
        <topology evidence="11">Single-pass membrane protein</topology>
    </subcellularLocation>
</comment>
<evidence type="ECO:0000256" key="6">
    <source>
        <dbReference type="ARBA" id="ARBA00022989"/>
    </source>
</evidence>
<keyword evidence="6" id="KW-1133">Transmembrane helix</keyword>
<sequence length="4726" mass="514347">MKDLTYITYRVKSILILICIMSMISNTLIAQVSPAERQALIDLYNATDGDNWANTLSGDRPWLVNDPASPVSDWFGVTVVDNKVTRIYLFGGGVAGSLPNSIGDLVHLTALTITRSYGLSGNIPSTIGNLTKLQSLDLGGNILTGDVPASLGNLTLLTYLNLSVNNLDGVIPVELGNLVGLTQLGLTRNALTGSIPASLSNLVNLTALNLSLNQLTGSIPTALTTMTNLTNLSLARNGLSGTIPEELSNLTNLTSLDLSSNKFTGDIPASLGNLTSLTYLNLAINLLDGSIPAEIGNLTALTQLGLTRNALSGTIPASLSNLANLTALNLSLNQLTGSIPSELGMMTNLTSLSVARNPLSGTIPPELGSLINLETLDLSSNAFTGEIPNTFGNLSNLKVLQLYRNQFSGSIPAELGNLTKLTTLGLSTNQLSGSVPANFGILASSDILNTLTLDRNNFVFNDFEAEFPVYQSDLTAFNYLTQAKVDEIETISIAAGEAITLSSNDLTSTNNSYQWYKNNVAIPGATNKNLVISSAKDTDTGVYYFTATNSGITDLTLTRNPITLEIGCGVSEAEKQALIDLYNSTDGPNWTNNTNWLTDAPVCDWAGVTVVDGKVTGLSFSNNGLDGAIPATFGNLIHLKSIVMVINRIRGPLPDVFDNLVNVETFTLERNAITGDIPQSIGSMAALKVLNLGSNGFTGNIPSSLGNLSNLINLSLFANQLSGTIPASLGNLSNLERLILFRNAIGGEIPATLGNLLKLIIIDLNYNALTGSIPSELGNLQNLIGLNFSVNRLTGTIPTSFGQLSSLESLYLNQNQLEGEIPNELGQMTSLTHLYIHTNRLTGSIPATIGNLLNLREMVASYNELSGRIPSEIGQLGSLTSLYIQDNQLSGPIPTEMGQMTALIRIHVYNNKLSGSIPASLGSLPNISELVLSFNELSGSVPTEIGNLTTLTGLYLHNNQLSGDIPKSIKDLPSLSSFQIQNNQYVFSNFESEHPDYLSSFRTYAYNPQAKVDEIEAVSIRTGESITLTTAELTSPNNSYQWFKDGVAISGATNKDLVIENASATNAGAYYFTATNSVLTDLTLERNPITLTVTEGVADCVSAEEKAALVALFNSTDGANWTNNVNWLSNEPVSEWAGVIVEDCKVTRLFLGDNNLVGVLPNEIGDLINLEQLHLNTNSISSTIPDQIGNLSNLKLLYLYGNEISGVLPESIGNLTNLNNLSLASNKLEGDIPSTFSNLTNIIALSLGGNIGITGGVSFLFELPNISSLEVWSCNLTEEFTTDFDYVNTSLTKLIISNNGLTGVFDFGKYMPNLQNLYVQDNELNGEFPAYGFTKLLNIERLYIERNQIFGSIPVGPKLEKLIRLDFSENNLEGQIPDIFTDSSLMRDFHINNNKFSGKLPLFGVSSLTKVFVFHNNFVFDDFQASYNDAAFSYNFQAPLEAAPDQTISQGDTLTILANERLLEANNQYAWFKSDDGGATFVTTGITSKDYSKENIDVDDAGIYKLQITNPTFPGVTLTQESTLITINANTCGVSESEKQALIDLYNSTDGSNWTNNTNWLTDAPVCDWYGVTVVDGKVIELRLGNNNLVGQIPSTIQDLTSIEYLSLALNKLNGMIPNEIGSLSNLKKLYLNSNSLTGAIPQSIGNLTNLTNFYLNDNNLTGAIPSSITSLLRLEYLYLHENQIEGSIPNDIGSLRNIIVLNLGYNNLEGTIPVSIGNFFKTTFIYLNNNRITGVIPNEIGSLPRLTALNVNSNFLEGAIPPSLKEVTSFKTLSIQENNFVFEEMEAEFDALKNKLTTFRYSPQAKVDQTETLSVEENGTITLTSTALTSENNSYQWYKTVNGTTTEITGATSKDLVITDASEADAGVYHFTATNSVVADLTLERNPITLTVTPVVDTCGVSESEKQALIDLYNSTDGANWTNNTNWLTDAPVCDWYGVTVRDAKIVWLDLNGNNLTGEISDSIYNLEYLEILRLYSNSLSGNISPNIRKLVNLQFLHLRSNILSGEIPNEIFQIPTITRIDLGRNNFEGFIDEEILNLSGLTDLRLNDNKFRGEISHLFDLSNLQTALYLHNNGFVFSNFEPKFELFQPVSNLDFRYAPQAKVDQTETLDVTEGGSITLTSTALTSANNQYRWFKDGIMIDTDAGGLRDYVITNATTADAGVYHFTATNTVVTGLTLERNPITLTVTEDTCGVSAAEKQALIDLYNSTDGANWINNTNWLTDAPVCDWYGVTVVDGKVTELDLRSNNLLGDISTVIFGDLSSLVNLNLETNSLKGDLSEIGTLRNLEVLNLSANNFSGELSRVISQNEKLGILNLRQNNFSGSIDTVDIGYFTLLTYLDLSENNFEDEIPVEISQLINLDYLNLSNNNLTSFIPGELGLLRSLRYLYLNQNGLIGAIPSELGNLSQLTVINLSKNSLSSSIPDSLGQLSNLTFLSVEENMITGEIPESLGNLSQLVALYLSRNQLSGSLPLSLGDLPKLVTFVLNDNNLSGPIPSGLELSATNDVLNSLGINTNNFVFSDFESYYVSLKNNLTGFTYSPQAKVDQEQTIEVQLGGSVTLSTTQLTSINNTYTWYKGTDVLIETTLPQITIDNITASDLGEYYFTATNSVIDGLTLTRNKITLVLGNTDPDGCDVLEGIADGSFESCASVASTGGNYNGNDEVICSNWIDPDGLTNTWIAPVQLSSNPLNNRRPISTNVVSSPNGGVFAGMQSNILNIINGESVGFYTSLTDLKIGSTYKISFYQANGSTYISSIADGSGWWTVKFENQEKNSNPLFPIESPLWEEVVMEFTAQTTSLNLSFTPNFSRNDMQSFTQYYMLIDGIKVTNVGGDCANDITEQRFCADNEAPATVGDLISPIPNTTVTWFTEENSDAAFLPDEPLVNDFIYWARSNNNPLLPRAGVKVILESGTPAGPSTQIFNAVNNPTVADLQATGSNIQWYSSESGEIPLASSTELISNTSYYAAEGSSICRLQILVTINTVDDGDCDVLEGVADGSFESCFGVASVTNYEEPNYTVDCSNWNPINLNNLLSTWKISPLVDSNQNVEITNLLEPSPNGAAFASFRINITENSPVGYLSGLKTTLQNLEIGAEYEVSFYQSNGGSKGAGTSLVSNSWAVRWGGLSGTAKAAPLMIIEDMEKIDVAPKWDLIKMSFTATGTNEEIDFFPSKATELGNFDTQVLYHILIDGIKVTKVGGDCTNDITEQRFCADNETPATVADLISPIPNTTVTWFTGENSDAAFLPDEPLVNDFVYWARSNNNPLLPRAGVKVILESGTPAGPSTQIFNAVNNPTVADLQATGSNIQWYSSESGEIPLASSTELISNASYYAAEGSSICRLKVLVTIDTSEDGDCDVLEGVVDGSFQDCALVSGSTQSGYNNNIECSGWEPINSLSSPSTWIVDLSDPVSDLNPVMTSHARQSPDGGIFASALVTHGRGTSNLTKRQGFKTTLNNLEIGKTYTISFYQSQGGSFDVLGNTTVPNSENILAQWNVSFGSETKSSDLIPIQSISAISVPLVWEKQEITFVPTATQQELSFSSFGSLINVVENVFYYNLLIDGIKVIKQNCDPIDPLIQEFCLSEGVPTINDLESPFPNSIAWFENETGGAPLPSAMEITETVTLWAEGSSSNPRVEVRIVIKEGADCLDNLIQEFCIENGIVTINDLESPFPNSIAWFENETGGAPLPSAMQITETVTLWAEGSSSNPRVAVQIIIKEKCDDIAIQRFCILNGDVTIGDLQSPFLGSTASWHRTELDKALVFPEYVILESAIWWAQSDANPSLPRVPVSIILDDQVPTGDTIQIFDEADAPTVADLQVTGLNIQWYLSENGEVTLSNDTPLVHNTYYYAANGNSKCRLRVAVRIEGVVTDCNILDQYVDGSFENCESIASTYGHNSNVTCGQWINGKGSADTWKFPFNASHSGIAKNLQPSPDNGVAAGAIAKSLNTNELESFYTNLNGLNIGETYRIEFYQSNVTGNFNATEGLEEARWKVIFGDQIQYSAYMVVTENPVWQKSTLDFIANTTEAKLEFNASSTNKTKSTTYVYMLIDGIKLSQLTGNDTGCPDDIVYDTQSFCSMFDDPTVGDLLPPEGATDVLWYSSEVNGYQYSPEDILLVGGNGIPSTNVYWAESSQFTGRKPVRVIINEGIPSGNTLQVFDVSNNPTVADLEVTGNNVQWFSSPMDQIPLQENVELINGYTYYAGHNGLDCRLAVEVEIKLSPLDVDGIQVLCASDSPTIGDLVAIPSDPSYTISWYDSIDSDTALSEDTRIENSGFYYVSQNTGDNSVSERISVYVSLISVSAPIGASEQTIYTNDGATVRNLVAIGTGVIWYDGNGVQLSLDEPLEDGGIYYADQTSVSGTCRSIDRLVVRVRILPELPPQYFSCEKFRPQPGDKYVVSGWVRENGVTIASTETKNYSEISELFAKLLNELKDIIVTQTPVPPVYIPSPEDRTYDDLVPYIKTTGIDNLTIYNLKPVKEDQGGFVRTVGFSFSFDEEGETTFSYKTPLNSFTSNNIYYSFPIIGNEDTISIDFTGVQTCTEGLCVNTNFTYNTVIVIIPISINYTQSIPVSNVLKESVDFNTYVPDPDYQAMTYANSLLNITYTDREGKELPDGASISFRPKGNIIDGWQRISADFRIPNNAEFMTISLQSEDTNLNVYFDDIRFHPFDSNMKTFVYDPETQRLQSELDENNYATFYEYDKEGGLIRVKKETERGVYTIQETRSGNSKLNNN</sequence>
<dbReference type="Pfam" id="PF08263">
    <property type="entry name" value="LRRNT_2"/>
    <property type="match status" value="4"/>
</dbReference>
<keyword evidence="10" id="KW-0325">Glycoprotein</keyword>
<dbReference type="InterPro" id="IPR007110">
    <property type="entry name" value="Ig-like_dom"/>
</dbReference>
<evidence type="ECO:0000256" key="10">
    <source>
        <dbReference type="ARBA" id="ARBA00023180"/>
    </source>
</evidence>
<dbReference type="Pfam" id="PF13855">
    <property type="entry name" value="LRR_8"/>
    <property type="match status" value="3"/>
</dbReference>
<dbReference type="SMART" id="SM00409">
    <property type="entry name" value="IG"/>
    <property type="match status" value="6"/>
</dbReference>
<keyword evidence="3" id="KW-0812">Transmembrane</keyword>
<keyword evidence="14" id="KW-1185">Reference proteome</keyword>
<dbReference type="InterPro" id="IPR001611">
    <property type="entry name" value="Leu-rich_rpt"/>
</dbReference>
<name>A0ABW5LAR2_9FLAO</name>
<keyword evidence="7" id="KW-0472">Membrane</keyword>
<evidence type="ECO:0000256" key="11">
    <source>
        <dbReference type="ARBA" id="ARBA00037847"/>
    </source>
</evidence>
<dbReference type="SUPFAM" id="SSF48726">
    <property type="entry name" value="Immunoglobulin"/>
    <property type="match status" value="5"/>
</dbReference>
<evidence type="ECO:0000256" key="3">
    <source>
        <dbReference type="ARBA" id="ARBA00022692"/>
    </source>
</evidence>
<organism evidence="13 14">
    <name type="scientific">Aquimarina rubra</name>
    <dbReference type="NCBI Taxonomy" id="1920033"/>
    <lineage>
        <taxon>Bacteria</taxon>
        <taxon>Pseudomonadati</taxon>
        <taxon>Bacteroidota</taxon>
        <taxon>Flavobacteriia</taxon>
        <taxon>Flavobacteriales</taxon>
        <taxon>Flavobacteriaceae</taxon>
        <taxon>Aquimarina</taxon>
    </lineage>
</organism>
<evidence type="ECO:0000259" key="12">
    <source>
        <dbReference type="PROSITE" id="PS50835"/>
    </source>
</evidence>
<dbReference type="EMBL" id="JBHULE010000008">
    <property type="protein sequence ID" value="MFD2561875.1"/>
    <property type="molecule type" value="Genomic_DNA"/>
</dbReference>
<dbReference type="InterPro" id="IPR055414">
    <property type="entry name" value="LRR_R13L4/SHOC2-like"/>
</dbReference>
<dbReference type="SUPFAM" id="SSF52047">
    <property type="entry name" value="RNI-like"/>
    <property type="match status" value="1"/>
</dbReference>
<dbReference type="Gene3D" id="3.80.10.10">
    <property type="entry name" value="Ribonuclease Inhibitor"/>
    <property type="match status" value="12"/>
</dbReference>
<keyword evidence="9" id="KW-0675">Receptor</keyword>
<evidence type="ECO:0000256" key="8">
    <source>
        <dbReference type="ARBA" id="ARBA00023157"/>
    </source>
</evidence>
<evidence type="ECO:0000256" key="4">
    <source>
        <dbReference type="ARBA" id="ARBA00022729"/>
    </source>
</evidence>
<dbReference type="InterPro" id="IPR036179">
    <property type="entry name" value="Ig-like_dom_sf"/>
</dbReference>
<evidence type="ECO:0000256" key="9">
    <source>
        <dbReference type="ARBA" id="ARBA00023170"/>
    </source>
</evidence>
<dbReference type="PROSITE" id="PS51450">
    <property type="entry name" value="LRR"/>
    <property type="match status" value="1"/>
</dbReference>